<evidence type="ECO:0000256" key="14">
    <source>
        <dbReference type="ARBA" id="ARBA00023136"/>
    </source>
</evidence>
<evidence type="ECO:0000256" key="11">
    <source>
        <dbReference type="ARBA" id="ARBA00022692"/>
    </source>
</evidence>
<dbReference type="EMBL" id="AP024412">
    <property type="protein sequence ID" value="BCR35650.1"/>
    <property type="molecule type" value="Genomic_DNA"/>
</dbReference>
<keyword evidence="14" id="KW-0472">Membrane</keyword>
<keyword evidence="13" id="KW-0443">Lipid metabolism</keyword>
<dbReference type="InterPro" id="IPR043130">
    <property type="entry name" value="CDP-OH_PTrfase_TM_dom"/>
</dbReference>
<dbReference type="GO" id="GO:0008444">
    <property type="term" value="F:CDP-diacylglycerol-glycerol-3-phosphate 3-phosphatidyltransferase activity"/>
    <property type="evidence" value="ECO:0007669"/>
    <property type="project" value="UniProtKB-UniRule"/>
</dbReference>
<dbReference type="Pfam" id="PF01066">
    <property type="entry name" value="CDP-OH_P_transf"/>
    <property type="match status" value="1"/>
</dbReference>
<dbReference type="FunFam" id="1.20.120.1760:FF:000004">
    <property type="entry name" value="CDP-diacylglycerol--glycerol-3-phosphate 3-phosphatidyltransferase"/>
    <property type="match status" value="1"/>
</dbReference>
<comment type="catalytic activity">
    <reaction evidence="17">
        <text>a CDP-1,2-diacyl-sn-glycerol + sn-glycerol 3-phosphate = a 1,2-diacyl-sn-glycero-3-phospho-(1'-sn-glycero-3'-phosphate) + CMP + H(+)</text>
        <dbReference type="Rhea" id="RHEA:12593"/>
        <dbReference type="ChEBI" id="CHEBI:15378"/>
        <dbReference type="ChEBI" id="CHEBI:57597"/>
        <dbReference type="ChEBI" id="CHEBI:58332"/>
        <dbReference type="ChEBI" id="CHEBI:60110"/>
        <dbReference type="ChEBI" id="CHEBI:60377"/>
        <dbReference type="EC" id="2.7.8.5"/>
    </reaction>
</comment>
<dbReference type="Proteomes" id="UP000620133">
    <property type="component" value="Chromosome"/>
</dbReference>
<dbReference type="InterPro" id="IPR050324">
    <property type="entry name" value="CDP-alcohol_PTase-I"/>
</dbReference>
<evidence type="ECO:0000256" key="2">
    <source>
        <dbReference type="ARBA" id="ARBA00004651"/>
    </source>
</evidence>
<sequence length="189" mass="21241">MTTANKLTILRVIMIPLMIVFLYIKPLDKSIGLLGLSINQFIFAILFVIASLTDLLDGYIARKYNQITTFGKFLDPIADKVLVLVALLFLMILDPSRVPIWAVMIVIMREFMVTGIRLLAVDKGVVIAASPYGKFKTATTMIALVLMLFNDFGFTPWIANVIFWIAILFTVISGIDYLLKNKKVVFESI</sequence>
<keyword evidence="16" id="KW-1208">Phospholipid metabolism</keyword>
<keyword evidence="9" id="KW-0444">Lipid biosynthesis</keyword>
<organism evidence="20 21">
    <name type="scientific">Mariniplasma anaerobium</name>
    <dbReference type="NCBI Taxonomy" id="2735436"/>
    <lineage>
        <taxon>Bacteria</taxon>
        <taxon>Bacillati</taxon>
        <taxon>Mycoplasmatota</taxon>
        <taxon>Mollicutes</taxon>
        <taxon>Acholeplasmatales</taxon>
        <taxon>Acholeplasmataceae</taxon>
        <taxon>Mariniplasma</taxon>
    </lineage>
</organism>
<keyword evidence="12" id="KW-1133">Transmembrane helix</keyword>
<keyword evidence="21" id="KW-1185">Reference proteome</keyword>
<comment type="pathway">
    <text evidence="4">Lipid metabolism.</text>
</comment>
<name>A0A7U9TIX2_9MOLU</name>
<evidence type="ECO:0000256" key="5">
    <source>
        <dbReference type="ARBA" id="ARBA00010441"/>
    </source>
</evidence>
<evidence type="ECO:0000256" key="10">
    <source>
        <dbReference type="ARBA" id="ARBA00022679"/>
    </source>
</evidence>
<keyword evidence="8" id="KW-1003">Cell membrane</keyword>
<dbReference type="InterPro" id="IPR000462">
    <property type="entry name" value="CDP-OH_P_trans"/>
</dbReference>
<keyword evidence="11" id="KW-0812">Transmembrane</keyword>
<dbReference type="RefSeq" id="WP_176238494.1">
    <property type="nucleotide sequence ID" value="NZ_AP024412.1"/>
</dbReference>
<reference evidence="20" key="1">
    <citation type="submission" date="2021-01" db="EMBL/GenBank/DDBJ databases">
        <title>Draft genome sequence of Acholeplasmataceae bacterium strain Mahy22.</title>
        <authorList>
            <person name="Watanabe M."/>
            <person name="Kojima H."/>
            <person name="Fukui M."/>
        </authorList>
    </citation>
    <scope>NUCLEOTIDE SEQUENCE</scope>
    <source>
        <strain evidence="20">Mahy22</strain>
    </source>
</reference>
<evidence type="ECO:0000256" key="9">
    <source>
        <dbReference type="ARBA" id="ARBA00022516"/>
    </source>
</evidence>
<dbReference type="Gene3D" id="1.20.120.1760">
    <property type="match status" value="1"/>
</dbReference>
<evidence type="ECO:0000256" key="1">
    <source>
        <dbReference type="ARBA" id="ARBA00003973"/>
    </source>
</evidence>
<evidence type="ECO:0000256" key="7">
    <source>
        <dbReference type="ARBA" id="ARBA00014944"/>
    </source>
</evidence>
<evidence type="ECO:0000256" key="15">
    <source>
        <dbReference type="ARBA" id="ARBA00023209"/>
    </source>
</evidence>
<dbReference type="NCBIfam" id="TIGR00560">
    <property type="entry name" value="pgsA"/>
    <property type="match status" value="1"/>
</dbReference>
<dbReference type="EC" id="2.7.8.5" evidence="6 18"/>
<evidence type="ECO:0000256" key="8">
    <source>
        <dbReference type="ARBA" id="ARBA00022475"/>
    </source>
</evidence>
<evidence type="ECO:0000256" key="18">
    <source>
        <dbReference type="NCBIfam" id="TIGR00560"/>
    </source>
</evidence>
<evidence type="ECO:0000256" key="3">
    <source>
        <dbReference type="ARBA" id="ARBA00005042"/>
    </source>
</evidence>
<dbReference type="PANTHER" id="PTHR14269">
    <property type="entry name" value="CDP-DIACYLGLYCEROL--GLYCEROL-3-PHOSPHATE 3-PHOSPHATIDYLTRANSFERASE-RELATED"/>
    <property type="match status" value="1"/>
</dbReference>
<dbReference type="AlphaFoldDB" id="A0A7U9TIX2"/>
<dbReference type="PANTHER" id="PTHR14269:SF62">
    <property type="entry name" value="CDP-DIACYLGLYCEROL--GLYCEROL-3-PHOSPHATE 3-PHOSPHATIDYLTRANSFERASE 1, CHLOROPLASTIC"/>
    <property type="match status" value="1"/>
</dbReference>
<keyword evidence="15" id="KW-0594">Phospholipid biosynthesis</keyword>
<proteinExistence type="inferred from homology"/>
<dbReference type="InterPro" id="IPR004570">
    <property type="entry name" value="Phosphatidylglycerol_P_synth"/>
</dbReference>
<dbReference type="PROSITE" id="PS00379">
    <property type="entry name" value="CDP_ALCOHOL_P_TRANSF"/>
    <property type="match status" value="1"/>
</dbReference>
<gene>
    <name evidence="20" type="primary">pgsA</name>
    <name evidence="20" type="ORF">MPAN_005430</name>
</gene>
<comment type="pathway">
    <text evidence="3">Phospholipid metabolism; phosphatidylglycerol biosynthesis; phosphatidylglycerol from CDP-diacylglycerol: step 1/2.</text>
</comment>
<evidence type="ECO:0000256" key="12">
    <source>
        <dbReference type="ARBA" id="ARBA00022989"/>
    </source>
</evidence>
<dbReference type="InterPro" id="IPR048254">
    <property type="entry name" value="CDP_ALCOHOL_P_TRANSF_CS"/>
</dbReference>
<comment type="function">
    <text evidence="1">This protein catalyzes the committed step to the synthesis of the acidic phospholipids.</text>
</comment>
<evidence type="ECO:0000256" key="6">
    <source>
        <dbReference type="ARBA" id="ARBA00013170"/>
    </source>
</evidence>
<protein>
    <recommendedName>
        <fullName evidence="7 18">CDP-diacylglycerol--glycerol-3-phosphate 3-phosphatidyltransferase</fullName>
        <ecNumber evidence="6 18">2.7.8.5</ecNumber>
    </recommendedName>
</protein>
<evidence type="ECO:0000256" key="13">
    <source>
        <dbReference type="ARBA" id="ARBA00023098"/>
    </source>
</evidence>
<accession>A0A7U9TIX2</accession>
<keyword evidence="10 19" id="KW-0808">Transferase</keyword>
<evidence type="ECO:0000256" key="16">
    <source>
        <dbReference type="ARBA" id="ARBA00023264"/>
    </source>
</evidence>
<dbReference type="PIRSF" id="PIRSF000847">
    <property type="entry name" value="Phos_ph_gly_syn"/>
    <property type="match status" value="1"/>
</dbReference>
<evidence type="ECO:0000313" key="20">
    <source>
        <dbReference type="EMBL" id="BCR35650.1"/>
    </source>
</evidence>
<dbReference type="KEGG" id="manr:MPAN_005430"/>
<comment type="subcellular location">
    <subcellularLocation>
        <location evidence="2">Cell membrane</location>
        <topology evidence="2">Multi-pass membrane protein</topology>
    </subcellularLocation>
</comment>
<dbReference type="GO" id="GO:0046474">
    <property type="term" value="P:glycerophospholipid biosynthetic process"/>
    <property type="evidence" value="ECO:0007669"/>
    <property type="project" value="TreeGrafter"/>
</dbReference>
<evidence type="ECO:0000256" key="17">
    <source>
        <dbReference type="ARBA" id="ARBA00048586"/>
    </source>
</evidence>
<evidence type="ECO:0000256" key="19">
    <source>
        <dbReference type="RuleBase" id="RU003750"/>
    </source>
</evidence>
<comment type="similarity">
    <text evidence="5 19">Belongs to the CDP-alcohol phosphatidyltransferase class-I family.</text>
</comment>
<dbReference type="GO" id="GO:0005886">
    <property type="term" value="C:plasma membrane"/>
    <property type="evidence" value="ECO:0007669"/>
    <property type="project" value="UniProtKB-SubCell"/>
</dbReference>
<evidence type="ECO:0000313" key="21">
    <source>
        <dbReference type="Proteomes" id="UP000620133"/>
    </source>
</evidence>
<evidence type="ECO:0000256" key="4">
    <source>
        <dbReference type="ARBA" id="ARBA00005189"/>
    </source>
</evidence>